<evidence type="ECO:0000313" key="5">
    <source>
        <dbReference type="Proteomes" id="UP000467236"/>
    </source>
</evidence>
<accession>A0A7I7MSE0</accession>
<protein>
    <submittedName>
        <fullName evidence="4">ESX-1 secretion-associated protein EspB</fullName>
    </submittedName>
</protein>
<proteinExistence type="predicted"/>
<organism evidence="4 5">
    <name type="scientific">Mycobacterium shinjukuense</name>
    <dbReference type="NCBI Taxonomy" id="398694"/>
    <lineage>
        <taxon>Bacteria</taxon>
        <taxon>Bacillati</taxon>
        <taxon>Actinomycetota</taxon>
        <taxon>Actinomycetes</taxon>
        <taxon>Mycobacteriales</taxon>
        <taxon>Mycobacteriaceae</taxon>
        <taxon>Mycobacterium</taxon>
    </lineage>
</organism>
<dbReference type="InterPro" id="IPR041275">
    <property type="entry name" value="EspB_PE"/>
</dbReference>
<feature type="compositionally biased region" description="Low complexity" evidence="1">
    <location>
        <begin position="333"/>
        <end position="345"/>
    </location>
</feature>
<dbReference type="InterPro" id="IPR036689">
    <property type="entry name" value="ESAT-6-like_sf"/>
</dbReference>
<dbReference type="KEGG" id="mshj:MSHI_30740"/>
<dbReference type="Proteomes" id="UP000467236">
    <property type="component" value="Chromosome"/>
</dbReference>
<dbReference type="SUPFAM" id="SSF140453">
    <property type="entry name" value="EsxAB dimer-like"/>
    <property type="match status" value="1"/>
</dbReference>
<dbReference type="Pfam" id="PF18625">
    <property type="entry name" value="EspB_PE"/>
    <property type="match status" value="1"/>
</dbReference>
<feature type="compositionally biased region" description="Gly residues" evidence="1">
    <location>
        <begin position="390"/>
        <end position="401"/>
    </location>
</feature>
<gene>
    <name evidence="4" type="primary">espB</name>
    <name evidence="4" type="ORF">MSHI_30740</name>
</gene>
<feature type="region of interest" description="Disordered" evidence="1">
    <location>
        <begin position="446"/>
        <end position="511"/>
    </location>
</feature>
<feature type="compositionally biased region" description="Gly residues" evidence="1">
    <location>
        <begin position="446"/>
        <end position="457"/>
    </location>
</feature>
<sequence>MTKSHTLVVSTQELVARAAELEAPAPGRPHGGPKATCHVAAAYKANLALTLNIKAVQTYLDAGEGERRRLAQALRNAAKAYGHVDDNAAQAVNGQGPVSAVTTNAADGNAGFVALPYADVTKAEHALANAGASEYLPWEEAVTRVHHDDQGASLGRTADAWRAYRLVLEEISQRLRPFEHWTGDAATAAQAAFDEHRQWLDEMAQLCDQLASQAQALKSAQQTLVDHHPDEKDVKHYRSEKRAIFPPVAGQSDWPHMPKPRAFESRHHYVKRLYRHFQHKSEHALANYAQMTALSTIQPSLPPSAQGSISGSSPSGPLAEPTPAVLPPDVPDGPDLGPPSGLSGADGLPETPTLPAGQPASPSGAGPVRPPTGARSASGATLPTLKPASLGGGGAGGGGGVPRVPLEAAPLLSGGDGEPGARQIAGRDLAGLGRVNPAASGAMGGGGMGVAPIGHGGQDQAARKGKRGLGGEEPLYTEDRPHSESVIGQRRRREVAESKDTKERADAPAAG</sequence>
<feature type="compositionally biased region" description="Basic and acidic residues" evidence="1">
    <location>
        <begin position="494"/>
        <end position="511"/>
    </location>
</feature>
<dbReference type="AlphaFoldDB" id="A0A7I7MSE0"/>
<dbReference type="Pfam" id="PF21856">
    <property type="entry name" value="EspB_PPE"/>
    <property type="match status" value="1"/>
</dbReference>
<dbReference type="Gene3D" id="1.20.1260.20">
    <property type="entry name" value="PPE superfamily"/>
    <property type="match status" value="1"/>
</dbReference>
<dbReference type="InterPro" id="IPR038332">
    <property type="entry name" value="PPE_sf"/>
</dbReference>
<keyword evidence="5" id="KW-1185">Reference proteome</keyword>
<feature type="domain" description="ESX-1 secretion-associated protein EspB PPE" evidence="3">
    <location>
        <begin position="139"/>
        <end position="305"/>
    </location>
</feature>
<evidence type="ECO:0000259" key="3">
    <source>
        <dbReference type="Pfam" id="PF21856"/>
    </source>
</evidence>
<evidence type="ECO:0000259" key="2">
    <source>
        <dbReference type="Pfam" id="PF18625"/>
    </source>
</evidence>
<evidence type="ECO:0000313" key="4">
    <source>
        <dbReference type="EMBL" id="BBX75168.1"/>
    </source>
</evidence>
<dbReference type="EMBL" id="AP022575">
    <property type="protein sequence ID" value="BBX75168.1"/>
    <property type="molecule type" value="Genomic_DNA"/>
</dbReference>
<name>A0A7I7MSE0_9MYCO</name>
<feature type="region of interest" description="Disordered" evidence="1">
    <location>
        <begin position="299"/>
        <end position="423"/>
    </location>
</feature>
<feature type="compositionally biased region" description="Low complexity" evidence="1">
    <location>
        <begin position="303"/>
        <end position="317"/>
    </location>
</feature>
<dbReference type="InterPro" id="IPR054056">
    <property type="entry name" value="EspB_PPE"/>
</dbReference>
<reference evidence="4 5" key="1">
    <citation type="journal article" date="2019" name="Emerg. Microbes Infect.">
        <title>Comprehensive subspecies identification of 175 nontuberculous mycobacteria species based on 7547 genomic profiles.</title>
        <authorList>
            <person name="Matsumoto Y."/>
            <person name="Kinjo T."/>
            <person name="Motooka D."/>
            <person name="Nabeya D."/>
            <person name="Jung N."/>
            <person name="Uechi K."/>
            <person name="Horii T."/>
            <person name="Iida T."/>
            <person name="Fujita J."/>
            <person name="Nakamura S."/>
        </authorList>
    </citation>
    <scope>NUCLEOTIDE SEQUENCE [LARGE SCALE GENOMIC DNA]</scope>
    <source>
        <strain evidence="4 5">JCM 14233</strain>
    </source>
</reference>
<feature type="domain" description="ESX-1 secretion-associated protein EspB PE" evidence="2">
    <location>
        <begin position="12"/>
        <end position="88"/>
    </location>
</feature>
<dbReference type="RefSeq" id="WP_163663055.1">
    <property type="nucleotide sequence ID" value="NZ_AP022575.1"/>
</dbReference>
<evidence type="ECO:0000256" key="1">
    <source>
        <dbReference type="SAM" id="MobiDB-lite"/>
    </source>
</evidence>